<feature type="compositionally biased region" description="Polar residues" evidence="1">
    <location>
        <begin position="85"/>
        <end position="97"/>
    </location>
</feature>
<feature type="region of interest" description="Disordered" evidence="1">
    <location>
        <begin position="1"/>
        <end position="142"/>
    </location>
</feature>
<gene>
    <name evidence="3" type="ORF">EX30DRAFT_350007</name>
</gene>
<dbReference type="PROSITE" id="PS51411">
    <property type="entry name" value="PSP1_C"/>
    <property type="match status" value="1"/>
</dbReference>
<dbReference type="InterPro" id="IPR007557">
    <property type="entry name" value="PSP1_C"/>
</dbReference>
<feature type="region of interest" description="Disordered" evidence="1">
    <location>
        <begin position="221"/>
        <end position="292"/>
    </location>
</feature>
<feature type="compositionally biased region" description="Polar residues" evidence="1">
    <location>
        <begin position="772"/>
        <end position="795"/>
    </location>
</feature>
<dbReference type="InParanoid" id="A0A4S2MTG6"/>
<dbReference type="Pfam" id="PF04468">
    <property type="entry name" value="PSP1"/>
    <property type="match status" value="1"/>
</dbReference>
<feature type="compositionally biased region" description="Low complexity" evidence="1">
    <location>
        <begin position="629"/>
        <end position="645"/>
    </location>
</feature>
<dbReference type="PANTHER" id="PTHR43830">
    <property type="entry name" value="PROTEIN PSP1"/>
    <property type="match status" value="1"/>
</dbReference>
<dbReference type="EMBL" id="ML220129">
    <property type="protein sequence ID" value="TGZ79788.1"/>
    <property type="molecule type" value="Genomic_DNA"/>
</dbReference>
<dbReference type="PANTHER" id="PTHR43830:SF3">
    <property type="entry name" value="PROTEIN PSP1"/>
    <property type="match status" value="1"/>
</dbReference>
<dbReference type="InterPro" id="IPR047767">
    <property type="entry name" value="PSP1-like"/>
</dbReference>
<dbReference type="GO" id="GO:0005737">
    <property type="term" value="C:cytoplasm"/>
    <property type="evidence" value="ECO:0007669"/>
    <property type="project" value="TreeGrafter"/>
</dbReference>
<evidence type="ECO:0000256" key="1">
    <source>
        <dbReference type="SAM" id="MobiDB-lite"/>
    </source>
</evidence>
<organism evidence="3 4">
    <name type="scientific">Ascodesmis nigricans</name>
    <dbReference type="NCBI Taxonomy" id="341454"/>
    <lineage>
        <taxon>Eukaryota</taxon>
        <taxon>Fungi</taxon>
        <taxon>Dikarya</taxon>
        <taxon>Ascomycota</taxon>
        <taxon>Pezizomycotina</taxon>
        <taxon>Pezizomycetes</taxon>
        <taxon>Pezizales</taxon>
        <taxon>Ascodesmidaceae</taxon>
        <taxon>Ascodesmis</taxon>
    </lineage>
</organism>
<evidence type="ECO:0000259" key="2">
    <source>
        <dbReference type="PROSITE" id="PS51411"/>
    </source>
</evidence>
<dbReference type="AlphaFoldDB" id="A0A4S2MTG6"/>
<feature type="compositionally biased region" description="Low complexity" evidence="1">
    <location>
        <begin position="251"/>
        <end position="265"/>
    </location>
</feature>
<feature type="region of interest" description="Disordered" evidence="1">
    <location>
        <begin position="164"/>
        <end position="203"/>
    </location>
</feature>
<feature type="compositionally biased region" description="Polar residues" evidence="1">
    <location>
        <begin position="1"/>
        <end position="37"/>
    </location>
</feature>
<sequence>MTDTKTPTPRSSVASSRGSPNSQTRPPTSSQFPTSAPNGIIGKPPIKRTEPNENSSYRKASPEGEAVVSSDDELDQSKLGFLPNSKLNGISQLSSRRPSYAAEFQNRGRTYSISGGGPLSPTTSHPSTPSGDAAAWSAGVTASPTTASPFNSLWGGGIWNDSARKSPPKALGGSNSLFSGSEALPSPTSLAPGGSDFPIPIPLQPQYRNYRSMSFSVGQMELDEQNRSRLSPPSHNGAARAPLGLQHRPSRPSLLSEEVSSSPLRAVNESEDDEEDPKDVIPPHTATSSYFPGQLGGFSRVKYDAMRLRNRSASAATIPTLGLTNGLGHVGLNSTGTIDDICESALAEDDDWNLEQFQAEQRRFSEAPRAMSLMYTPNEPQRLEALRRQYWASAANNIAAAEGSQSRRHSFAGVPGVDHPEAEFGLSSDFLAKRAETNAKRGNNYLSLTDVSNFDTTRKDPLYLNDENRIRSQQRFSTVPPSISQVSGPTGPHHMQQMTGYVGRHSPPNAAQRSMMGMPLHSQQRGQQLLYFVTFKACRGDVFYVQEGTGLRVRVGDLVIVEADRGTDLGTVFAENITWAQAKELKEQHAKEQYRVLMMYASRTAGAAGASNTAAMNGMNGQANGAPGFANGAPGLGPGHHQPGQDTSTAELKPKMIKRLAQPHEIQTLRDKEANEAKAKRVCQQKVLEHRLPMEILDAEFQMDWKKLTFYYFADSYINFNSLVTDLFKVYKTRIWMSAMNPASFAHPTAGPAPPLPSPLGPASMGHGLNTIGENSKDMTPQQFSGINPNYNGFSAPTGPLGMGHGPRAHPHQNSLHHHAPPHSSMTGFPSRRSPHPMESQYALSGYVPSSSPSAAAFQNSMGMGTPQGLFGPQDPLNTSAADQVWMNLQGLSLNSH</sequence>
<name>A0A4S2MTG6_9PEZI</name>
<accession>A0A4S2MTG6</accession>
<evidence type="ECO:0000313" key="3">
    <source>
        <dbReference type="EMBL" id="TGZ79788.1"/>
    </source>
</evidence>
<feature type="domain" description="PSP1 C-terminal" evidence="2">
    <location>
        <begin position="655"/>
        <end position="740"/>
    </location>
</feature>
<reference evidence="3 4" key="1">
    <citation type="submission" date="2019-04" db="EMBL/GenBank/DDBJ databases">
        <title>Comparative genomics and transcriptomics to analyze fruiting body development in filamentous ascomycetes.</title>
        <authorList>
            <consortium name="DOE Joint Genome Institute"/>
            <person name="Lutkenhaus R."/>
            <person name="Traeger S."/>
            <person name="Breuer J."/>
            <person name="Kuo A."/>
            <person name="Lipzen A."/>
            <person name="Pangilinan J."/>
            <person name="Dilworth D."/>
            <person name="Sandor L."/>
            <person name="Poggeler S."/>
            <person name="Barry K."/>
            <person name="Grigoriev I.V."/>
            <person name="Nowrousian M."/>
        </authorList>
    </citation>
    <scope>NUCLEOTIDE SEQUENCE [LARGE SCALE GENOMIC DNA]</scope>
    <source>
        <strain evidence="3 4">CBS 389.68</strain>
    </source>
</reference>
<feature type="compositionally biased region" description="Pro residues" evidence="1">
    <location>
        <begin position="751"/>
        <end position="760"/>
    </location>
</feature>
<feature type="region of interest" description="Disordered" evidence="1">
    <location>
        <begin position="629"/>
        <end position="648"/>
    </location>
</feature>
<dbReference type="Proteomes" id="UP000298138">
    <property type="component" value="Unassembled WGS sequence"/>
</dbReference>
<keyword evidence="4" id="KW-1185">Reference proteome</keyword>
<protein>
    <recommendedName>
        <fullName evidence="2">PSP1 C-terminal domain-containing protein</fullName>
    </recommendedName>
</protein>
<feature type="compositionally biased region" description="Basic residues" evidence="1">
    <location>
        <begin position="807"/>
        <end position="821"/>
    </location>
</feature>
<feature type="compositionally biased region" description="Low complexity" evidence="1">
    <location>
        <begin position="119"/>
        <end position="131"/>
    </location>
</feature>
<evidence type="ECO:0000313" key="4">
    <source>
        <dbReference type="Proteomes" id="UP000298138"/>
    </source>
</evidence>
<proteinExistence type="predicted"/>
<feature type="region of interest" description="Disordered" evidence="1">
    <location>
        <begin position="750"/>
        <end position="850"/>
    </location>
</feature>
<dbReference type="OrthoDB" id="243127at2759"/>